<dbReference type="GO" id="GO:0003979">
    <property type="term" value="F:UDP-glucose 6-dehydrogenase activity"/>
    <property type="evidence" value="ECO:0007669"/>
    <property type="project" value="UniProtKB-EC"/>
</dbReference>
<accession>A0A160T0L4</accession>
<evidence type="ECO:0000256" key="4">
    <source>
        <dbReference type="ARBA" id="ARBA00023002"/>
    </source>
</evidence>
<feature type="binding site" evidence="9">
    <location>
        <position position="334"/>
    </location>
    <ligand>
        <name>substrate</name>
    </ligand>
</feature>
<feature type="binding site" evidence="10">
    <location>
        <position position="90"/>
    </location>
    <ligand>
        <name>NAD(+)</name>
        <dbReference type="ChEBI" id="CHEBI:57540"/>
    </ligand>
</feature>
<dbReference type="PANTHER" id="PTHR43750:SF3">
    <property type="entry name" value="UDP-GLUCOSE 6-DEHYDROGENASE TUAD"/>
    <property type="match status" value="1"/>
</dbReference>
<dbReference type="InterPro" id="IPR036220">
    <property type="entry name" value="UDP-Glc/GDP-Man_DH_C_sf"/>
</dbReference>
<evidence type="ECO:0000256" key="7">
    <source>
        <dbReference type="PIRNR" id="PIRNR000124"/>
    </source>
</evidence>
<dbReference type="OrthoDB" id="9803238at2"/>
<evidence type="ECO:0000256" key="6">
    <source>
        <dbReference type="ARBA" id="ARBA00047473"/>
    </source>
</evidence>
<dbReference type="SUPFAM" id="SSF48179">
    <property type="entry name" value="6-phosphogluconate dehydrogenase C-terminal domain-like"/>
    <property type="match status" value="1"/>
</dbReference>
<dbReference type="InterPro" id="IPR014026">
    <property type="entry name" value="UDP-Glc/GDP-Man_DH_dimer"/>
</dbReference>
<dbReference type="NCBIfam" id="TIGR03026">
    <property type="entry name" value="NDP-sugDHase"/>
    <property type="match status" value="1"/>
</dbReference>
<dbReference type="Pfam" id="PF03721">
    <property type="entry name" value="UDPG_MGDP_dh_N"/>
    <property type="match status" value="1"/>
</dbReference>
<reference evidence="12" key="1">
    <citation type="submission" date="2016-01" db="EMBL/GenBank/DDBJ databases">
        <authorList>
            <person name="Mcilroy J.S."/>
            <person name="Karst M S."/>
            <person name="Albertsen M."/>
        </authorList>
    </citation>
    <scope>NUCLEOTIDE SEQUENCE</scope>
    <source>
        <strain evidence="12">Cfx-K</strain>
    </source>
</reference>
<feature type="binding site" evidence="10">
    <location>
        <position position="30"/>
    </location>
    <ligand>
        <name>NAD(+)</name>
        <dbReference type="ChEBI" id="CHEBI:57540"/>
    </ligand>
</feature>
<comment type="catalytic activity">
    <reaction evidence="6 7">
        <text>UDP-alpha-D-glucose + 2 NAD(+) + H2O = UDP-alpha-D-glucuronate + 2 NADH + 3 H(+)</text>
        <dbReference type="Rhea" id="RHEA:23596"/>
        <dbReference type="ChEBI" id="CHEBI:15377"/>
        <dbReference type="ChEBI" id="CHEBI:15378"/>
        <dbReference type="ChEBI" id="CHEBI:57540"/>
        <dbReference type="ChEBI" id="CHEBI:57945"/>
        <dbReference type="ChEBI" id="CHEBI:58052"/>
        <dbReference type="ChEBI" id="CHEBI:58885"/>
        <dbReference type="EC" id="1.1.1.22"/>
    </reaction>
</comment>
<dbReference type="GO" id="GO:0051287">
    <property type="term" value="F:NAD binding"/>
    <property type="evidence" value="ECO:0007669"/>
    <property type="project" value="InterPro"/>
</dbReference>
<evidence type="ECO:0000256" key="10">
    <source>
        <dbReference type="PIRSR" id="PIRSR500134-3"/>
    </source>
</evidence>
<feature type="domain" description="UDP-glucose/GDP-mannose dehydrogenase C-terminal" evidence="11">
    <location>
        <begin position="327"/>
        <end position="438"/>
    </location>
</feature>
<dbReference type="PRINTS" id="PR00411">
    <property type="entry name" value="PNDRDTASEI"/>
</dbReference>
<dbReference type="SMART" id="SM00984">
    <property type="entry name" value="UDPG_MGDP_dh_C"/>
    <property type="match status" value="1"/>
</dbReference>
<dbReference type="RefSeq" id="WP_095042511.1">
    <property type="nucleotide sequence ID" value="NZ_LN890655.1"/>
</dbReference>
<evidence type="ECO:0000313" key="13">
    <source>
        <dbReference type="Proteomes" id="UP000215027"/>
    </source>
</evidence>
<feature type="binding site" evidence="10">
    <location>
        <position position="130"/>
    </location>
    <ligand>
        <name>NAD(+)</name>
        <dbReference type="ChEBI" id="CHEBI:57540"/>
    </ligand>
</feature>
<feature type="binding site" evidence="9">
    <location>
        <position position="270"/>
    </location>
    <ligand>
        <name>substrate</name>
    </ligand>
</feature>
<feature type="binding site" evidence="9">
    <location>
        <position position="215"/>
    </location>
    <ligand>
        <name>substrate</name>
    </ligand>
</feature>
<name>A0A160T0L4_9CHLR</name>
<evidence type="ECO:0000256" key="5">
    <source>
        <dbReference type="ARBA" id="ARBA00023027"/>
    </source>
</evidence>
<comment type="pathway">
    <text evidence="1">Nucleotide-sugar biosynthesis; UDP-alpha-D-glucuronate biosynthesis; UDP-alpha-D-glucuronate from UDP-alpha-D-glucose: step 1/1.</text>
</comment>
<dbReference type="SUPFAM" id="SSF51735">
    <property type="entry name" value="NAD(P)-binding Rossmann-fold domains"/>
    <property type="match status" value="1"/>
</dbReference>
<dbReference type="AlphaFoldDB" id="A0A160T0L4"/>
<dbReference type="PANTHER" id="PTHR43750">
    <property type="entry name" value="UDP-GLUCOSE 6-DEHYDROGENASE TUAD"/>
    <property type="match status" value="1"/>
</dbReference>
<keyword evidence="5 7" id="KW-0520">NAD</keyword>
<dbReference type="PIRSF" id="PIRSF000124">
    <property type="entry name" value="UDPglc_GDPman_dh"/>
    <property type="match status" value="1"/>
</dbReference>
<dbReference type="EC" id="1.1.1.22" evidence="3 7"/>
<evidence type="ECO:0000256" key="3">
    <source>
        <dbReference type="ARBA" id="ARBA00012954"/>
    </source>
</evidence>
<dbReference type="InterPro" id="IPR001732">
    <property type="entry name" value="UDP-Glc/GDP-Man_DH_N"/>
</dbReference>
<evidence type="ECO:0000313" key="12">
    <source>
        <dbReference type="EMBL" id="CUS02952.2"/>
    </source>
</evidence>
<dbReference type="UniPathway" id="UPA00038">
    <property type="reaction ID" value="UER00491"/>
</dbReference>
<feature type="binding site" evidence="10">
    <location>
        <position position="276"/>
    </location>
    <ligand>
        <name>NAD(+)</name>
        <dbReference type="ChEBI" id="CHEBI:57540"/>
    </ligand>
</feature>
<dbReference type="GO" id="GO:0006065">
    <property type="term" value="P:UDP-glucuronate biosynthetic process"/>
    <property type="evidence" value="ECO:0007669"/>
    <property type="project" value="UniProtKB-UniPathway"/>
</dbReference>
<evidence type="ECO:0000259" key="11">
    <source>
        <dbReference type="SMART" id="SM00984"/>
    </source>
</evidence>
<feature type="binding site" evidence="10">
    <location>
        <position position="341"/>
    </location>
    <ligand>
        <name>NAD(+)</name>
        <dbReference type="ChEBI" id="CHEBI:57540"/>
    </ligand>
</feature>
<dbReference type="InterPro" id="IPR014027">
    <property type="entry name" value="UDP-Glc/GDP-Man_DH_C"/>
</dbReference>
<keyword evidence="4 7" id="KW-0560">Oxidoreductase</keyword>
<dbReference type="Pfam" id="PF03720">
    <property type="entry name" value="UDPG_MGDP_dh_C"/>
    <property type="match status" value="1"/>
</dbReference>
<evidence type="ECO:0000256" key="9">
    <source>
        <dbReference type="PIRSR" id="PIRSR500134-2"/>
    </source>
</evidence>
<dbReference type="InterPro" id="IPR028357">
    <property type="entry name" value="UDPglc_DH_bac"/>
</dbReference>
<dbReference type="EMBL" id="LN890655">
    <property type="protein sequence ID" value="CUS02952.2"/>
    <property type="molecule type" value="Genomic_DNA"/>
</dbReference>
<dbReference type="InterPro" id="IPR008927">
    <property type="entry name" value="6-PGluconate_DH-like_C_sf"/>
</dbReference>
<dbReference type="Pfam" id="PF00984">
    <property type="entry name" value="UDPG_MGDP_dh"/>
    <property type="match status" value="1"/>
</dbReference>
<dbReference type="PIRSF" id="PIRSF500134">
    <property type="entry name" value="UDPglc_DH_bac"/>
    <property type="match status" value="1"/>
</dbReference>
<gene>
    <name evidence="12" type="ORF">CFX0092_A1074</name>
</gene>
<keyword evidence="13" id="KW-1185">Reference proteome</keyword>
<sequence>MKIIVIGTGYVGLPHAAVLSEYGHEVHAYDIDATRIAAYQSGDADSIERYVNEPGLADIVAENLGRYLFFTTDINGIVEGTDVFFLCINTPPNRDGSTDMSYYLDAIHHLGGLLGQRQNQQRVVLVNKSTVPIGTARLLESVMREHGVENFGVASNPEFLAQGNAVEGSRRPDRIVIGADTAEDMQILRRLYSQFVNHVRIRYLETTPETAEAIKYVSNTLLLTYISFWNGVGARLAEAMPNIRMEDLKVGVTADARISTWGSYVSNGAGGSCFGKDIQSLIYQLNRAGRKTDILQAVYNINEYQKTYLIDRAIHEAHFNFNQKTVAVLGLSFKKRTNDMRDSAALGVVGALLSRGVRAIRAYDPLAMDEARRSWFNPDKNHLFERISYHETAVEAIDGTDALYISTDWEEFRGLARTIQATARPPYLVMDGRRMLPDFDMLVSAGYDYLPVGGPLLHGWPASDAPYRENGSTAAPIAELRHVPA</sequence>
<evidence type="ECO:0000256" key="2">
    <source>
        <dbReference type="ARBA" id="ARBA00006601"/>
    </source>
</evidence>
<evidence type="ECO:0000256" key="8">
    <source>
        <dbReference type="PIRSR" id="PIRSR500134-1"/>
    </source>
</evidence>
<proteinExistence type="inferred from homology"/>
<organism evidence="12 13">
    <name type="scientific">Candidatus Promineifilum breve</name>
    <dbReference type="NCBI Taxonomy" id="1806508"/>
    <lineage>
        <taxon>Bacteria</taxon>
        <taxon>Bacillati</taxon>
        <taxon>Chloroflexota</taxon>
        <taxon>Ardenticatenia</taxon>
        <taxon>Candidatus Promineifilales</taxon>
        <taxon>Candidatus Promineifilaceae</taxon>
        <taxon>Candidatus Promineifilum</taxon>
    </lineage>
</organism>
<dbReference type="SUPFAM" id="SSF52413">
    <property type="entry name" value="UDP-glucose/GDP-mannose dehydrogenase C-terminal domain"/>
    <property type="match status" value="1"/>
</dbReference>
<dbReference type="InterPro" id="IPR017476">
    <property type="entry name" value="UDP-Glc/GDP-Man"/>
</dbReference>
<protein>
    <recommendedName>
        <fullName evidence="3 7">UDP-glucose 6-dehydrogenase</fullName>
        <ecNumber evidence="3 7">1.1.1.22</ecNumber>
    </recommendedName>
</protein>
<feature type="active site" description="Nucleophile" evidence="8">
    <location>
        <position position="273"/>
    </location>
</feature>
<comment type="similarity">
    <text evidence="2 7">Belongs to the UDP-glucose/GDP-mannose dehydrogenase family.</text>
</comment>
<dbReference type="KEGG" id="pbf:CFX0092_A1074"/>
<evidence type="ECO:0000256" key="1">
    <source>
        <dbReference type="ARBA" id="ARBA00004701"/>
    </source>
</evidence>
<dbReference type="Proteomes" id="UP000215027">
    <property type="component" value="Chromosome I"/>
</dbReference>
<dbReference type="InterPro" id="IPR036291">
    <property type="entry name" value="NAD(P)-bd_dom_sf"/>
</dbReference>
<dbReference type="GO" id="GO:0000271">
    <property type="term" value="P:polysaccharide biosynthetic process"/>
    <property type="evidence" value="ECO:0007669"/>
    <property type="project" value="InterPro"/>
</dbReference>
<feature type="binding site" evidence="10">
    <location>
        <position position="35"/>
    </location>
    <ligand>
        <name>NAD(+)</name>
        <dbReference type="ChEBI" id="CHEBI:57540"/>
    </ligand>
</feature>
<dbReference type="Gene3D" id="3.40.50.720">
    <property type="entry name" value="NAD(P)-binding Rossmann-like Domain"/>
    <property type="match status" value="2"/>
</dbReference>